<dbReference type="SUPFAM" id="SSF48179">
    <property type="entry name" value="6-phosphogluconate dehydrogenase C-terminal domain-like"/>
    <property type="match status" value="1"/>
</dbReference>
<evidence type="ECO:0000256" key="2">
    <source>
        <dbReference type="SAM" id="MobiDB-lite"/>
    </source>
</evidence>
<evidence type="ECO:0000313" key="5">
    <source>
        <dbReference type="Proteomes" id="UP000243250"/>
    </source>
</evidence>
<dbReference type="InterPro" id="IPR008927">
    <property type="entry name" value="6-PGluconate_DH-like_C_sf"/>
</dbReference>
<dbReference type="RefSeq" id="WP_089877973.1">
    <property type="nucleotide sequence ID" value="NZ_FOYS01000002.1"/>
</dbReference>
<feature type="compositionally biased region" description="Basic and acidic residues" evidence="2">
    <location>
        <begin position="240"/>
        <end position="251"/>
    </location>
</feature>
<dbReference type="InterPro" id="IPR036291">
    <property type="entry name" value="NAD(P)-bd_dom_sf"/>
</dbReference>
<evidence type="ECO:0000256" key="1">
    <source>
        <dbReference type="ARBA" id="ARBA00023002"/>
    </source>
</evidence>
<dbReference type="AlphaFoldDB" id="A0A1I6GLS2"/>
<dbReference type="SUPFAM" id="SSF51735">
    <property type="entry name" value="NAD(P)-binding Rossmann-fold domains"/>
    <property type="match status" value="1"/>
</dbReference>
<dbReference type="STRING" id="555875.SAMN04488124_1231"/>
<evidence type="ECO:0000259" key="3">
    <source>
        <dbReference type="Pfam" id="PF02153"/>
    </source>
</evidence>
<keyword evidence="1" id="KW-0560">Oxidoreductase</keyword>
<organism evidence="4 5">
    <name type="scientific">Halogeometricum limi</name>
    <dbReference type="NCBI Taxonomy" id="555875"/>
    <lineage>
        <taxon>Archaea</taxon>
        <taxon>Methanobacteriati</taxon>
        <taxon>Methanobacteriota</taxon>
        <taxon>Stenosarchaea group</taxon>
        <taxon>Halobacteria</taxon>
        <taxon>Halobacteriales</taxon>
        <taxon>Haloferacaceae</taxon>
        <taxon>Halogeometricum</taxon>
    </lineage>
</organism>
<gene>
    <name evidence="4" type="ORF">SAMN04488124_1231</name>
</gene>
<feature type="domain" description="Prephenate dehydrogenase nucleotide-binding" evidence="3">
    <location>
        <begin position="31"/>
        <end position="116"/>
    </location>
</feature>
<dbReference type="InterPro" id="IPR046826">
    <property type="entry name" value="PDH_N"/>
</dbReference>
<dbReference type="PANTHER" id="PTHR21363">
    <property type="entry name" value="PREPHENATE DEHYDROGENASE"/>
    <property type="match status" value="1"/>
</dbReference>
<name>A0A1I6GLS2_9EURY</name>
<proteinExistence type="predicted"/>
<dbReference type="EMBL" id="FOYS01000002">
    <property type="protein sequence ID" value="SFR43069.1"/>
    <property type="molecule type" value="Genomic_DNA"/>
</dbReference>
<dbReference type="Gene3D" id="3.40.50.720">
    <property type="entry name" value="NAD(P)-binding Rossmann-like Domain"/>
    <property type="match status" value="1"/>
</dbReference>
<feature type="compositionally biased region" description="Basic and acidic residues" evidence="2">
    <location>
        <begin position="258"/>
        <end position="269"/>
    </location>
</feature>
<dbReference type="Proteomes" id="UP000243250">
    <property type="component" value="Unassembled WGS sequence"/>
</dbReference>
<dbReference type="PANTHER" id="PTHR21363:SF0">
    <property type="entry name" value="PREPHENATE DEHYDROGENASE [NADP(+)]"/>
    <property type="match status" value="1"/>
</dbReference>
<keyword evidence="5" id="KW-1185">Reference proteome</keyword>
<reference evidence="5" key="1">
    <citation type="submission" date="2016-10" db="EMBL/GenBank/DDBJ databases">
        <authorList>
            <person name="Varghese N."/>
            <person name="Submissions S."/>
        </authorList>
    </citation>
    <scope>NUCLEOTIDE SEQUENCE [LARGE SCALE GENOMIC DNA]</scope>
    <source>
        <strain evidence="5">CGMCC 1.8711</strain>
    </source>
</reference>
<dbReference type="Pfam" id="PF02153">
    <property type="entry name" value="PDH_N"/>
    <property type="match status" value="1"/>
</dbReference>
<dbReference type="GO" id="GO:0070403">
    <property type="term" value="F:NAD+ binding"/>
    <property type="evidence" value="ECO:0007669"/>
    <property type="project" value="InterPro"/>
</dbReference>
<evidence type="ECO:0000313" key="4">
    <source>
        <dbReference type="EMBL" id="SFR43069.1"/>
    </source>
</evidence>
<sequence>MEVLVVGAGEMGRWVGSTLAREFDVAYADRDSDAARVAATAHDGRAVPLDSDETFDAVCLAVPISAVAQAVDDHAPNAERAVFDVTGVMETPVRAMRAAAPDRERLSLHPLFAAANAPGNVAAVRDAEGPVTNRVCDALSATGNRVFETTAAEHDEAMETVQSSAHAAVLAYALAADDVRDEFATPVSEALDALVRTVTGGTPRVYREIQESFAGADRVADAAAELADADAEAFERLYREASVRDGGDDARGGNAGDEDARGDDARDEAAGDEESDQR</sequence>
<protein>
    <submittedName>
        <fullName evidence="4">Prephenate dehydrogenase</fullName>
    </submittedName>
</protein>
<accession>A0A1I6GLS2</accession>
<dbReference type="OrthoDB" id="24743at2157"/>
<dbReference type="GO" id="GO:0006571">
    <property type="term" value="P:tyrosine biosynthetic process"/>
    <property type="evidence" value="ECO:0007669"/>
    <property type="project" value="TreeGrafter"/>
</dbReference>
<dbReference type="GO" id="GO:0008977">
    <property type="term" value="F:prephenate dehydrogenase (NAD+) activity"/>
    <property type="evidence" value="ECO:0007669"/>
    <property type="project" value="TreeGrafter"/>
</dbReference>
<feature type="region of interest" description="Disordered" evidence="2">
    <location>
        <begin position="240"/>
        <end position="278"/>
    </location>
</feature>
<dbReference type="InterPro" id="IPR050812">
    <property type="entry name" value="Preph/Arog_dehydrog"/>
</dbReference>